<dbReference type="GO" id="GO:0019594">
    <property type="term" value="P:mannitol metabolic process"/>
    <property type="evidence" value="ECO:0007669"/>
    <property type="project" value="InterPro"/>
</dbReference>
<dbReference type="PRINTS" id="PR00084">
    <property type="entry name" value="MTLDHDRGNASE"/>
</dbReference>
<dbReference type="InterPro" id="IPR036291">
    <property type="entry name" value="NAD(P)-bd_dom_sf"/>
</dbReference>
<dbReference type="InterPro" id="IPR050988">
    <property type="entry name" value="Mannitol_DH/Oxidoreductase"/>
</dbReference>
<gene>
    <name evidence="4" type="primary">mtlK_3</name>
    <name evidence="4" type="ORF">NCTC129_04320</name>
</gene>
<dbReference type="GO" id="GO:0050086">
    <property type="term" value="F:mannitol 2-dehydrogenase activity"/>
    <property type="evidence" value="ECO:0007669"/>
    <property type="project" value="UniProtKB-EC"/>
</dbReference>
<dbReference type="PROSITE" id="PS00974">
    <property type="entry name" value="MANNITOL_DHGENASE"/>
    <property type="match status" value="1"/>
</dbReference>
<dbReference type="InterPro" id="IPR023027">
    <property type="entry name" value="Mannitol_DH_CS"/>
</dbReference>
<organism evidence="4 5">
    <name type="scientific">Salmonella enterica I</name>
    <dbReference type="NCBI Taxonomy" id="59201"/>
    <lineage>
        <taxon>Bacteria</taxon>
        <taxon>Pseudomonadati</taxon>
        <taxon>Pseudomonadota</taxon>
        <taxon>Gammaproteobacteria</taxon>
        <taxon>Enterobacterales</taxon>
        <taxon>Enterobacteriaceae</taxon>
        <taxon>Salmonella</taxon>
    </lineage>
</organism>
<dbReference type="Proteomes" id="UP000282086">
    <property type="component" value="Chromosome"/>
</dbReference>
<keyword evidence="2" id="KW-0520">NAD</keyword>
<dbReference type="EMBL" id="LR134140">
    <property type="protein sequence ID" value="VDZ98071.1"/>
    <property type="molecule type" value="Genomic_DNA"/>
</dbReference>
<dbReference type="InterPro" id="IPR000669">
    <property type="entry name" value="Mannitol_DH"/>
</dbReference>
<keyword evidence="1 4" id="KW-0560">Oxidoreductase</keyword>
<dbReference type="PANTHER" id="PTHR43362">
    <property type="entry name" value="MANNITOL DEHYDROGENASE DSF1-RELATED"/>
    <property type="match status" value="1"/>
</dbReference>
<dbReference type="EC" id="1.1.1.67" evidence="4"/>
<evidence type="ECO:0000313" key="5">
    <source>
        <dbReference type="Proteomes" id="UP000282086"/>
    </source>
</evidence>
<evidence type="ECO:0000256" key="2">
    <source>
        <dbReference type="ARBA" id="ARBA00023027"/>
    </source>
</evidence>
<accession>A0A447N443</accession>
<dbReference type="SUPFAM" id="SSF51735">
    <property type="entry name" value="NAD(P)-binding Rossmann-fold domains"/>
    <property type="match status" value="1"/>
</dbReference>
<evidence type="ECO:0000313" key="4">
    <source>
        <dbReference type="EMBL" id="VDZ98071.1"/>
    </source>
</evidence>
<dbReference type="AlphaFoldDB" id="A0A447N443"/>
<dbReference type="Pfam" id="PF01232">
    <property type="entry name" value="Mannitol_dh"/>
    <property type="match status" value="1"/>
</dbReference>
<dbReference type="Gene3D" id="3.40.50.720">
    <property type="entry name" value="NAD(P)-binding Rossmann-like Domain"/>
    <property type="match status" value="1"/>
</dbReference>
<name>A0A447N443_SALET</name>
<protein>
    <submittedName>
        <fullName evidence="4">D-mannonate oxidoreductase</fullName>
        <ecNumber evidence="4">1.1.1.57</ecNumber>
        <ecNumber evidence="4">1.1.1.67</ecNumber>
    </submittedName>
</protein>
<proteinExistence type="predicted"/>
<evidence type="ECO:0000259" key="3">
    <source>
        <dbReference type="Pfam" id="PF01232"/>
    </source>
</evidence>
<sequence>MTKTAIVTFADNLDPQLAAWIAKHVTFPGTMVDRIVPAMTPEQFDMIKDQIGFADPCGIVCEDFRQLGYRR</sequence>
<evidence type="ECO:0000256" key="1">
    <source>
        <dbReference type="ARBA" id="ARBA00023002"/>
    </source>
</evidence>
<dbReference type="EC" id="1.1.1.57" evidence="4"/>
<reference evidence="4 5" key="1">
    <citation type="submission" date="2018-12" db="EMBL/GenBank/DDBJ databases">
        <authorList>
            <consortium name="Pathogen Informatics"/>
        </authorList>
    </citation>
    <scope>NUCLEOTIDE SEQUENCE [LARGE SCALE GENOMIC DNA]</scope>
    <source>
        <strain evidence="4 5">NCTC129</strain>
    </source>
</reference>
<dbReference type="GO" id="GO:0008866">
    <property type="term" value="F:fructuronate reductase activity"/>
    <property type="evidence" value="ECO:0007669"/>
    <property type="project" value="UniProtKB-EC"/>
</dbReference>
<feature type="domain" description="Mannitol dehydrogenase N-terminal" evidence="3">
    <location>
        <begin position="3"/>
        <end position="66"/>
    </location>
</feature>
<dbReference type="InterPro" id="IPR013131">
    <property type="entry name" value="Mannitol_DH_N"/>
</dbReference>
<dbReference type="PANTHER" id="PTHR43362:SF1">
    <property type="entry name" value="MANNITOL DEHYDROGENASE 2-RELATED"/>
    <property type="match status" value="1"/>
</dbReference>